<dbReference type="FunFam" id="3.30.300.30:FF:000008">
    <property type="entry name" value="2,3-dihydroxybenzoate-AMP ligase"/>
    <property type="match status" value="1"/>
</dbReference>
<dbReference type="EMBL" id="ACJM01000017">
    <property type="protein sequence ID" value="EEG76470.1"/>
    <property type="molecule type" value="Genomic_DNA"/>
</dbReference>
<evidence type="ECO:0000313" key="5">
    <source>
        <dbReference type="EMBL" id="EEG76470.1"/>
    </source>
</evidence>
<dbReference type="Proteomes" id="UP000006443">
    <property type="component" value="Unassembled WGS sequence"/>
</dbReference>
<dbReference type="InterPro" id="IPR020845">
    <property type="entry name" value="AMP-binding_CS"/>
</dbReference>
<dbReference type="InterPro" id="IPR042099">
    <property type="entry name" value="ANL_N_sf"/>
</dbReference>
<dbReference type="InterPro" id="IPR000873">
    <property type="entry name" value="AMP-dep_synth/lig_dom"/>
</dbReference>
<evidence type="ECO:0000259" key="4">
    <source>
        <dbReference type="Pfam" id="PF13193"/>
    </source>
</evidence>
<dbReference type="InterPro" id="IPR025110">
    <property type="entry name" value="AMP-bd_C"/>
</dbReference>
<dbReference type="Gene3D" id="3.30.300.30">
    <property type="match status" value="1"/>
</dbReference>
<gene>
    <name evidence="5" type="ORF">DealDRAFT_2707</name>
</gene>
<organism evidence="5 6">
    <name type="scientific">Dethiobacter alkaliphilus AHT 1</name>
    <dbReference type="NCBI Taxonomy" id="555088"/>
    <lineage>
        <taxon>Bacteria</taxon>
        <taxon>Bacillati</taxon>
        <taxon>Bacillota</taxon>
        <taxon>Dethiobacteria</taxon>
        <taxon>Dethiobacterales</taxon>
        <taxon>Dethiobacteraceae</taxon>
        <taxon>Dethiobacter</taxon>
    </lineage>
</organism>
<dbReference type="Pfam" id="PF13193">
    <property type="entry name" value="AMP-binding_C"/>
    <property type="match status" value="1"/>
</dbReference>
<dbReference type="PANTHER" id="PTHR24096">
    <property type="entry name" value="LONG-CHAIN-FATTY-ACID--COA LIGASE"/>
    <property type="match status" value="1"/>
</dbReference>
<protein>
    <submittedName>
        <fullName evidence="5">AMP-dependent synthetase and ligase</fullName>
    </submittedName>
</protein>
<reference evidence="5 6" key="1">
    <citation type="submission" date="2009-02" db="EMBL/GenBank/DDBJ databases">
        <title>Sequencing of the draft genome and assembly of Dethiobacter alkaliphilus AHT 1.</title>
        <authorList>
            <consortium name="US DOE Joint Genome Institute (JGI-PGF)"/>
            <person name="Lucas S."/>
            <person name="Copeland A."/>
            <person name="Lapidus A."/>
            <person name="Glavina del Rio T."/>
            <person name="Dalin E."/>
            <person name="Tice H."/>
            <person name="Bruce D."/>
            <person name="Goodwin L."/>
            <person name="Pitluck S."/>
            <person name="Larimer F."/>
            <person name="Land M.L."/>
            <person name="Hauser L."/>
            <person name="Muyzer G."/>
        </authorList>
    </citation>
    <scope>NUCLEOTIDE SEQUENCE [LARGE SCALE GENOMIC DNA]</scope>
    <source>
        <strain evidence="5 6">AHT 1</strain>
    </source>
</reference>
<dbReference type="PANTHER" id="PTHR24096:SF149">
    <property type="entry name" value="AMP-BINDING DOMAIN-CONTAINING PROTEIN-RELATED"/>
    <property type="match status" value="1"/>
</dbReference>
<sequence length="543" mass="60602">MQYPEQSLSVFLERAVSQWPNQTATIFFGKKMTYAELADAVERFAAALAELGIKKGDRVAVMLPNCPQTIISYFAVLHLGAVVVPINPVNVGRELVPQLTEVGCKTIIYLDTRHPLIRSVREEAGIENAIYTGLQDFMPYIASFNYRYRQYRKGLSLTVEPEAGVLNFSDLLEKSAPKAPRAEIDPQNDLAVLQYTGGTTGTLKAAMLTHFNLVANALQIKEWFVGCEEGKEVFLAALPFFHVYGMTCVMNVALEMGATMVLHPRFYTEHALKDIERYRVSIFPGAPAMYVAINSHKDTPFRDLSSVRVSVSGAAALSPDVAYAFEEITGGMLVEGYGLTEASPVTHCNPLTKERKPGSVGVPMPDTECKIVDLEYGTKEMPVGVAGELIIRGPQVMKGYWNKPEETEETLRDGWLYTGDIARLDKSGYTFIVDRKKDMIISGGYNIYPQDIEEVILEMPEVEDVAVVGIPDRYRGETLKAYIVLKENANLTKADILSHCKERLAAYKIPRLLDFRRELPKNMVGKTLRRMLVEEEKSRPSGF</sequence>
<comment type="similarity">
    <text evidence="1">Belongs to the ATP-dependent AMP-binding enzyme family.</text>
</comment>
<dbReference type="Pfam" id="PF00501">
    <property type="entry name" value="AMP-binding"/>
    <property type="match status" value="1"/>
</dbReference>
<dbReference type="Gene3D" id="3.40.50.12780">
    <property type="entry name" value="N-terminal domain of ligase-like"/>
    <property type="match status" value="1"/>
</dbReference>
<keyword evidence="6" id="KW-1185">Reference proteome</keyword>
<evidence type="ECO:0000313" key="6">
    <source>
        <dbReference type="Proteomes" id="UP000006443"/>
    </source>
</evidence>
<evidence type="ECO:0000256" key="1">
    <source>
        <dbReference type="ARBA" id="ARBA00006432"/>
    </source>
</evidence>
<feature type="domain" description="AMP-dependent synthetase/ligase" evidence="3">
    <location>
        <begin position="12"/>
        <end position="401"/>
    </location>
</feature>
<dbReference type="CDD" id="cd05936">
    <property type="entry name" value="FC-FACS_FadD_like"/>
    <property type="match status" value="1"/>
</dbReference>
<feature type="domain" description="AMP-binding enzyme C-terminal" evidence="4">
    <location>
        <begin position="452"/>
        <end position="526"/>
    </location>
</feature>
<dbReference type="FunFam" id="3.40.50.12780:FF:000003">
    <property type="entry name" value="Long-chain-fatty-acid--CoA ligase FadD"/>
    <property type="match status" value="1"/>
</dbReference>
<proteinExistence type="inferred from homology"/>
<dbReference type="GO" id="GO:0016405">
    <property type="term" value="F:CoA-ligase activity"/>
    <property type="evidence" value="ECO:0007669"/>
    <property type="project" value="TreeGrafter"/>
</dbReference>
<dbReference type="AlphaFoldDB" id="C0GJP8"/>
<evidence type="ECO:0000256" key="2">
    <source>
        <dbReference type="ARBA" id="ARBA00022598"/>
    </source>
</evidence>
<accession>C0GJP8</accession>
<keyword evidence="2 5" id="KW-0436">Ligase</keyword>
<dbReference type="eggNOG" id="COG0318">
    <property type="taxonomic scope" value="Bacteria"/>
</dbReference>
<dbReference type="PROSITE" id="PS00455">
    <property type="entry name" value="AMP_BINDING"/>
    <property type="match status" value="1"/>
</dbReference>
<name>C0GJP8_DETAL</name>
<dbReference type="SUPFAM" id="SSF56801">
    <property type="entry name" value="Acetyl-CoA synthetase-like"/>
    <property type="match status" value="1"/>
</dbReference>
<dbReference type="InterPro" id="IPR045851">
    <property type="entry name" value="AMP-bd_C_sf"/>
</dbReference>
<evidence type="ECO:0000259" key="3">
    <source>
        <dbReference type="Pfam" id="PF00501"/>
    </source>
</evidence>
<comment type="caution">
    <text evidence="5">The sequence shown here is derived from an EMBL/GenBank/DDBJ whole genome shotgun (WGS) entry which is preliminary data.</text>
</comment>
<dbReference type="STRING" id="555088.DealDRAFT_2707"/>